<proteinExistence type="predicted"/>
<dbReference type="Gene3D" id="3.10.50.40">
    <property type="match status" value="1"/>
</dbReference>
<dbReference type="Pfam" id="PF00254">
    <property type="entry name" value="FKBP_C"/>
    <property type="match status" value="1"/>
</dbReference>
<keyword evidence="1" id="KW-0697">Rotamase</keyword>
<feature type="compositionally biased region" description="Basic and acidic residues" evidence="2">
    <location>
        <begin position="231"/>
        <end position="241"/>
    </location>
</feature>
<evidence type="ECO:0000259" key="3">
    <source>
        <dbReference type="PROSITE" id="PS50059"/>
    </source>
</evidence>
<dbReference type="InterPro" id="IPR046357">
    <property type="entry name" value="PPIase_dom_sf"/>
</dbReference>
<dbReference type="AlphaFoldDB" id="A0AAD4PBS0"/>
<dbReference type="InterPro" id="IPR041232">
    <property type="entry name" value="NPL"/>
</dbReference>
<feature type="compositionally biased region" description="Polar residues" evidence="2">
    <location>
        <begin position="211"/>
        <end position="230"/>
    </location>
</feature>
<dbReference type="InterPro" id="IPR010865">
    <property type="entry name" value="DUF1499"/>
</dbReference>
<keyword evidence="1" id="KW-0413">Isomerase</keyword>
<comment type="catalytic activity">
    <reaction evidence="1">
        <text>[protein]-peptidylproline (omega=180) = [protein]-peptidylproline (omega=0)</text>
        <dbReference type="Rhea" id="RHEA:16237"/>
        <dbReference type="Rhea" id="RHEA-COMP:10747"/>
        <dbReference type="Rhea" id="RHEA-COMP:10748"/>
        <dbReference type="ChEBI" id="CHEBI:83833"/>
        <dbReference type="ChEBI" id="CHEBI:83834"/>
        <dbReference type="EC" id="5.2.1.8"/>
    </reaction>
</comment>
<dbReference type="PANTHER" id="PTHR34801">
    <property type="entry name" value="EXPRESSED PROTEIN"/>
    <property type="match status" value="1"/>
</dbReference>
<feature type="domain" description="PPIase FKBP-type" evidence="3">
    <location>
        <begin position="433"/>
        <end position="512"/>
    </location>
</feature>
<reference evidence="4 5" key="1">
    <citation type="journal article" date="2021" name="Nat. Commun.">
        <title>Incipient diploidization of the medicinal plant Perilla within 10,000 years.</title>
        <authorList>
            <person name="Zhang Y."/>
            <person name="Shen Q."/>
            <person name="Leng L."/>
            <person name="Zhang D."/>
            <person name="Chen S."/>
            <person name="Shi Y."/>
            <person name="Ning Z."/>
            <person name="Chen S."/>
        </authorList>
    </citation>
    <scope>NUCLEOTIDE SEQUENCE [LARGE SCALE GENOMIC DNA]</scope>
    <source>
        <strain evidence="5">cv. PC099</strain>
    </source>
</reference>
<evidence type="ECO:0000256" key="1">
    <source>
        <dbReference type="PROSITE-ProRule" id="PRU00277"/>
    </source>
</evidence>
<dbReference type="Proteomes" id="UP001190926">
    <property type="component" value="Unassembled WGS sequence"/>
</dbReference>
<gene>
    <name evidence="4" type="ORF">C2S53_002404</name>
</gene>
<dbReference type="Pfam" id="PF07386">
    <property type="entry name" value="DUF1499"/>
    <property type="match status" value="1"/>
</dbReference>
<feature type="compositionally biased region" description="Basic and acidic residues" evidence="2">
    <location>
        <begin position="265"/>
        <end position="287"/>
    </location>
</feature>
<feature type="compositionally biased region" description="Basic residues" evidence="2">
    <location>
        <begin position="170"/>
        <end position="179"/>
    </location>
</feature>
<dbReference type="InterPro" id="IPR001179">
    <property type="entry name" value="PPIase_FKBP_dom"/>
</dbReference>
<dbReference type="Pfam" id="PF17800">
    <property type="entry name" value="NPL"/>
    <property type="match status" value="1"/>
</dbReference>
<sequence length="685" mass="76589">MAFWGVEVKPGKPVIHSCEQARGRLRISQATLGISDATKKSVVQCNVGKRSPVLLCALLPNQTESCHLDLEFAEADDVVFSVIGPRSVYLTGYYVHQSQQSSPHSDSESYGVDIQDSQTEESSYHSDDDNYEDSFIDDDEQQGFSPSPVLSSKVVDETASENDKPNNGKGQRRRLKKKCQVVESDDASSHESEDGDGYLLSVFKSKKAEKTTSTGIEANTVSQNVPTNNVKDQRDSLDNAKPKKKRKERSEQEKTSEVEINEGCSVHREDKRNEVEASKNLNIEDHQLVPPPELDSANCRKSKKKRKQLQLERTSKEEIGVKLENVAKDDNFQQGLLHPDRKKDVPSANGDQEKEIHNEPAKKIKKTKKKKKNQVEEPEMGLPDKPYNQETTPMNFENQTKIEETMQNRTLSNGLIIEEVANGPPDGKVASRGKKVKIFYTAMLKENGHIFDSNVGKRPYKFHLGNKEVIGGWNLGIEGMHVGGKRRLTVPPSMGYGKNGTGENVPPNSWLVEIILRSSEVAVLGAIFHFSGATPNYLGVQKNPAGLALCPATKNCVSTSENTSDLAHYAPPWNYNPKEGRGSQKPVSRHQAMEELLQVIQSTKPDNFTPKITEKKDDYVRVEYESPILGFVDDVEFWFPPGKKTVVQYRSASRLGSFDFDINRKRIKALRVALEKKGWASENSF</sequence>
<comment type="caution">
    <text evidence="4">The sequence shown here is derived from an EMBL/GenBank/DDBJ whole genome shotgun (WGS) entry which is preliminary data.</text>
</comment>
<dbReference type="Gene3D" id="2.60.120.340">
    <property type="entry name" value="Nucleoplasmin core domain"/>
    <property type="match status" value="1"/>
</dbReference>
<feature type="compositionally biased region" description="Basic and acidic residues" evidence="2">
    <location>
        <begin position="248"/>
        <end position="257"/>
    </location>
</feature>
<dbReference type="GO" id="GO:0003755">
    <property type="term" value="F:peptidyl-prolyl cis-trans isomerase activity"/>
    <property type="evidence" value="ECO:0007669"/>
    <property type="project" value="UniProtKB-KW"/>
</dbReference>
<accession>A0AAD4PBS0</accession>
<feature type="compositionally biased region" description="Basic residues" evidence="2">
    <location>
        <begin position="363"/>
        <end position="372"/>
    </location>
</feature>
<dbReference type="EMBL" id="SDAM02000058">
    <property type="protein sequence ID" value="KAH6833305.1"/>
    <property type="molecule type" value="Genomic_DNA"/>
</dbReference>
<keyword evidence="5" id="KW-1185">Reference proteome</keyword>
<feature type="region of interest" description="Disordered" evidence="2">
    <location>
        <begin position="99"/>
        <end position="313"/>
    </location>
</feature>
<feature type="compositionally biased region" description="Basic and acidic residues" evidence="2">
    <location>
        <begin position="338"/>
        <end position="362"/>
    </location>
</feature>
<evidence type="ECO:0000313" key="4">
    <source>
        <dbReference type="EMBL" id="KAH6833305.1"/>
    </source>
</evidence>
<dbReference type="PROSITE" id="PS50059">
    <property type="entry name" value="FKBP_PPIASE"/>
    <property type="match status" value="1"/>
</dbReference>
<organism evidence="4 5">
    <name type="scientific">Perilla frutescens var. hirtella</name>
    <name type="common">Perilla citriodora</name>
    <name type="synonym">Perilla setoyensis</name>
    <dbReference type="NCBI Taxonomy" id="608512"/>
    <lineage>
        <taxon>Eukaryota</taxon>
        <taxon>Viridiplantae</taxon>
        <taxon>Streptophyta</taxon>
        <taxon>Embryophyta</taxon>
        <taxon>Tracheophyta</taxon>
        <taxon>Spermatophyta</taxon>
        <taxon>Magnoliopsida</taxon>
        <taxon>eudicotyledons</taxon>
        <taxon>Gunneridae</taxon>
        <taxon>Pentapetalae</taxon>
        <taxon>asterids</taxon>
        <taxon>lamiids</taxon>
        <taxon>Lamiales</taxon>
        <taxon>Lamiaceae</taxon>
        <taxon>Nepetoideae</taxon>
        <taxon>Elsholtzieae</taxon>
        <taxon>Perilla</taxon>
    </lineage>
</organism>
<protein>
    <recommendedName>
        <fullName evidence="1">peptidylprolyl isomerase</fullName>
        <ecNumber evidence="1">5.2.1.8</ecNumber>
    </recommendedName>
</protein>
<name>A0AAD4PBS0_PERFH</name>
<dbReference type="SUPFAM" id="SSF54534">
    <property type="entry name" value="FKBP-like"/>
    <property type="match status" value="1"/>
</dbReference>
<feature type="compositionally biased region" description="Acidic residues" evidence="2">
    <location>
        <begin position="129"/>
        <end position="141"/>
    </location>
</feature>
<evidence type="ECO:0000256" key="2">
    <source>
        <dbReference type="SAM" id="MobiDB-lite"/>
    </source>
</evidence>
<dbReference type="PANTHER" id="PTHR34801:SF2">
    <property type="entry name" value="EXPRESSED PROTEIN"/>
    <property type="match status" value="1"/>
</dbReference>
<feature type="region of interest" description="Disordered" evidence="2">
    <location>
        <begin position="330"/>
        <end position="391"/>
    </location>
</feature>
<dbReference type="EC" id="5.2.1.8" evidence="1"/>
<evidence type="ECO:0000313" key="5">
    <source>
        <dbReference type="Proteomes" id="UP001190926"/>
    </source>
</evidence>